<proteinExistence type="predicted"/>
<accession>W7TS78</accession>
<comment type="caution">
    <text evidence="1">The sequence shown here is derived from an EMBL/GenBank/DDBJ whole genome shotgun (WGS) entry which is preliminary data.</text>
</comment>
<protein>
    <submittedName>
        <fullName evidence="1">Uncharacterized protein</fullName>
    </submittedName>
</protein>
<organism evidence="1 2">
    <name type="scientific">Nannochloropsis gaditana</name>
    <dbReference type="NCBI Taxonomy" id="72520"/>
    <lineage>
        <taxon>Eukaryota</taxon>
        <taxon>Sar</taxon>
        <taxon>Stramenopiles</taxon>
        <taxon>Ochrophyta</taxon>
        <taxon>Eustigmatophyceae</taxon>
        <taxon>Eustigmatales</taxon>
        <taxon>Monodopsidaceae</taxon>
        <taxon>Nannochloropsis</taxon>
    </lineage>
</organism>
<keyword evidence="2" id="KW-1185">Reference proteome</keyword>
<gene>
    <name evidence="1" type="ORF">Naga_100758g1</name>
</gene>
<evidence type="ECO:0000313" key="2">
    <source>
        <dbReference type="Proteomes" id="UP000019335"/>
    </source>
</evidence>
<dbReference type="EMBL" id="AZIL01000061">
    <property type="protein sequence ID" value="EWM30085.1"/>
    <property type="molecule type" value="Genomic_DNA"/>
</dbReference>
<dbReference type="Proteomes" id="UP000019335">
    <property type="component" value="Chromosome 1"/>
</dbReference>
<dbReference type="AlphaFoldDB" id="W7TS78"/>
<reference evidence="1 2" key="1">
    <citation type="journal article" date="2014" name="Mol. Plant">
        <title>Chromosome Scale Genome Assembly and Transcriptome Profiling of Nannochloropsis gaditana in Nitrogen Depletion.</title>
        <authorList>
            <person name="Corteggiani Carpinelli E."/>
            <person name="Telatin A."/>
            <person name="Vitulo N."/>
            <person name="Forcato C."/>
            <person name="D'Angelo M."/>
            <person name="Schiavon R."/>
            <person name="Vezzi A."/>
            <person name="Giacometti G.M."/>
            <person name="Morosinotto T."/>
            <person name="Valle G."/>
        </authorList>
    </citation>
    <scope>NUCLEOTIDE SEQUENCE [LARGE SCALE GENOMIC DNA]</scope>
    <source>
        <strain evidence="1 2">B-31</strain>
    </source>
</reference>
<sequence>MAELPKGRHRRQARIVTRLCSVALLFCSWFFLFMASTTASSASSSATHDVISTASTSAAAGRAPFAPAVAGWFFSTTSRMTKQEKRGQADMMLQAHEVPPTDRAENPIKALKIIFLSHGKESGMGVAHLFAVTLQTAVTPILRSVGYHLQRLYRALVWALNAGVVDGSRRVGALLVQGLGSLASSLCQGLVAVVELAEVRFHVEGGRYFILPK</sequence>
<feature type="non-terminal residue" evidence="1">
    <location>
        <position position="213"/>
    </location>
</feature>
<dbReference type="OrthoDB" id="10544694at2759"/>
<evidence type="ECO:0000313" key="1">
    <source>
        <dbReference type="EMBL" id="EWM30085.1"/>
    </source>
</evidence>
<name>W7TS78_9STRA</name>